<sequence length="172" mass="18803">MTAFIQVLRDITLLLIRLGLGGIMIWHGLTRWLFTTEGVPKYIDYLTQFAVPYPIYVGWGFTILELVGGIFLVLGALTPLVALLALVQQVALISYTNYWRGPNLVDAAGAYVGGWEYNVALALLALTLLCFGPGRVAIDRLFRRPKSTETEDETATGSSTTATSPMVSASSW</sequence>
<dbReference type="RefSeq" id="WP_344812320.1">
    <property type="nucleotide sequence ID" value="NZ_BAAAYX010000005.1"/>
</dbReference>
<evidence type="ECO:0000313" key="9">
    <source>
        <dbReference type="EMBL" id="GAA3703720.1"/>
    </source>
</evidence>
<feature type="compositionally biased region" description="Low complexity" evidence="7">
    <location>
        <begin position="155"/>
        <end position="164"/>
    </location>
</feature>
<evidence type="ECO:0000256" key="4">
    <source>
        <dbReference type="ARBA" id="ARBA00022692"/>
    </source>
</evidence>
<feature type="region of interest" description="Disordered" evidence="7">
    <location>
        <begin position="148"/>
        <end position="172"/>
    </location>
</feature>
<protein>
    <recommendedName>
        <fullName evidence="11">Oxidoreductase</fullName>
    </recommendedName>
</protein>
<evidence type="ECO:0000256" key="3">
    <source>
        <dbReference type="ARBA" id="ARBA00022475"/>
    </source>
</evidence>
<keyword evidence="10" id="KW-1185">Reference proteome</keyword>
<evidence type="ECO:0000256" key="8">
    <source>
        <dbReference type="SAM" id="Phobius"/>
    </source>
</evidence>
<proteinExistence type="inferred from homology"/>
<feature type="transmembrane region" description="Helical" evidence="8">
    <location>
        <begin position="119"/>
        <end position="138"/>
    </location>
</feature>
<keyword evidence="4 8" id="KW-0812">Transmembrane</keyword>
<comment type="subcellular location">
    <subcellularLocation>
        <location evidence="1">Cell membrane</location>
        <topology evidence="1">Multi-pass membrane protein</topology>
    </subcellularLocation>
</comment>
<dbReference type="Pfam" id="PF07681">
    <property type="entry name" value="DoxX"/>
    <property type="match status" value="1"/>
</dbReference>
<evidence type="ECO:0008006" key="11">
    <source>
        <dbReference type="Google" id="ProtNLM"/>
    </source>
</evidence>
<keyword evidence="6 8" id="KW-0472">Membrane</keyword>
<dbReference type="Proteomes" id="UP001500051">
    <property type="component" value="Unassembled WGS sequence"/>
</dbReference>
<keyword evidence="5 8" id="KW-1133">Transmembrane helix</keyword>
<comment type="similarity">
    <text evidence="2">Belongs to the DoxX family.</text>
</comment>
<dbReference type="InterPro" id="IPR051907">
    <property type="entry name" value="DoxX-like_oxidoreductase"/>
</dbReference>
<dbReference type="InterPro" id="IPR032808">
    <property type="entry name" value="DoxX"/>
</dbReference>
<reference evidence="10" key="1">
    <citation type="journal article" date="2019" name="Int. J. Syst. Evol. Microbiol.">
        <title>The Global Catalogue of Microorganisms (GCM) 10K type strain sequencing project: providing services to taxonomists for standard genome sequencing and annotation.</title>
        <authorList>
            <consortium name="The Broad Institute Genomics Platform"/>
            <consortium name="The Broad Institute Genome Sequencing Center for Infectious Disease"/>
            <person name="Wu L."/>
            <person name="Ma J."/>
        </authorList>
    </citation>
    <scope>NUCLEOTIDE SEQUENCE [LARGE SCALE GENOMIC DNA]</scope>
    <source>
        <strain evidence="10">JCM 16548</strain>
    </source>
</reference>
<keyword evidence="3" id="KW-1003">Cell membrane</keyword>
<gene>
    <name evidence="9" type="ORF">GCM10022204_21240</name>
</gene>
<feature type="transmembrane region" description="Helical" evidence="8">
    <location>
        <begin position="12"/>
        <end position="33"/>
    </location>
</feature>
<dbReference type="EMBL" id="BAAAYX010000005">
    <property type="protein sequence ID" value="GAA3703720.1"/>
    <property type="molecule type" value="Genomic_DNA"/>
</dbReference>
<name>A0ABP7DC90_9ACTN</name>
<evidence type="ECO:0000256" key="5">
    <source>
        <dbReference type="ARBA" id="ARBA00022989"/>
    </source>
</evidence>
<organism evidence="9 10">
    <name type="scientific">Microlunatus aurantiacus</name>
    <dbReference type="NCBI Taxonomy" id="446786"/>
    <lineage>
        <taxon>Bacteria</taxon>
        <taxon>Bacillati</taxon>
        <taxon>Actinomycetota</taxon>
        <taxon>Actinomycetes</taxon>
        <taxon>Propionibacteriales</taxon>
        <taxon>Propionibacteriaceae</taxon>
        <taxon>Microlunatus</taxon>
    </lineage>
</organism>
<evidence type="ECO:0000256" key="7">
    <source>
        <dbReference type="SAM" id="MobiDB-lite"/>
    </source>
</evidence>
<dbReference type="PANTHER" id="PTHR33452:SF1">
    <property type="entry name" value="INNER MEMBRANE PROTEIN YPHA-RELATED"/>
    <property type="match status" value="1"/>
</dbReference>
<comment type="caution">
    <text evidence="9">The sequence shown here is derived from an EMBL/GenBank/DDBJ whole genome shotgun (WGS) entry which is preliminary data.</text>
</comment>
<dbReference type="PANTHER" id="PTHR33452">
    <property type="entry name" value="OXIDOREDUCTASE CATD-RELATED"/>
    <property type="match status" value="1"/>
</dbReference>
<accession>A0ABP7DC90</accession>
<evidence type="ECO:0000313" key="10">
    <source>
        <dbReference type="Proteomes" id="UP001500051"/>
    </source>
</evidence>
<evidence type="ECO:0000256" key="2">
    <source>
        <dbReference type="ARBA" id="ARBA00006679"/>
    </source>
</evidence>
<feature type="transmembrane region" description="Helical" evidence="8">
    <location>
        <begin position="81"/>
        <end position="99"/>
    </location>
</feature>
<evidence type="ECO:0000256" key="1">
    <source>
        <dbReference type="ARBA" id="ARBA00004651"/>
    </source>
</evidence>
<evidence type="ECO:0000256" key="6">
    <source>
        <dbReference type="ARBA" id="ARBA00023136"/>
    </source>
</evidence>